<reference evidence="3 4" key="1">
    <citation type="submission" date="2014-11" db="EMBL/GenBank/DDBJ databases">
        <authorList>
            <person name="Zhu J."/>
            <person name="Qi W."/>
            <person name="Song R."/>
        </authorList>
    </citation>
    <scope>NUCLEOTIDE SEQUENCE [LARGE SCALE GENOMIC DNA]</scope>
</reference>
<gene>
    <name evidence="3" type="ORF">Vbra_15375</name>
</gene>
<feature type="region of interest" description="Disordered" evidence="1">
    <location>
        <begin position="174"/>
        <end position="195"/>
    </location>
</feature>
<dbReference type="InParanoid" id="A0A0G4FGR5"/>
<keyword evidence="4" id="KW-1185">Reference proteome</keyword>
<evidence type="ECO:0000313" key="4">
    <source>
        <dbReference type="Proteomes" id="UP000041254"/>
    </source>
</evidence>
<dbReference type="Proteomes" id="UP000041254">
    <property type="component" value="Unassembled WGS sequence"/>
</dbReference>
<organism evidence="3 4">
    <name type="scientific">Vitrella brassicaformis (strain CCMP3155)</name>
    <dbReference type="NCBI Taxonomy" id="1169540"/>
    <lineage>
        <taxon>Eukaryota</taxon>
        <taxon>Sar</taxon>
        <taxon>Alveolata</taxon>
        <taxon>Colpodellida</taxon>
        <taxon>Vitrellaceae</taxon>
        <taxon>Vitrella</taxon>
    </lineage>
</organism>
<dbReference type="InterPro" id="IPR002048">
    <property type="entry name" value="EF_hand_dom"/>
</dbReference>
<dbReference type="GO" id="GO:0005509">
    <property type="term" value="F:calcium ion binding"/>
    <property type="evidence" value="ECO:0007669"/>
    <property type="project" value="InterPro"/>
</dbReference>
<dbReference type="SUPFAM" id="SSF47473">
    <property type="entry name" value="EF-hand"/>
    <property type="match status" value="1"/>
</dbReference>
<dbReference type="Gene3D" id="1.10.238.10">
    <property type="entry name" value="EF-hand"/>
    <property type="match status" value="1"/>
</dbReference>
<accession>A0A0G4FGR5</accession>
<evidence type="ECO:0000259" key="2">
    <source>
        <dbReference type="PROSITE" id="PS50222"/>
    </source>
</evidence>
<proteinExistence type="predicted"/>
<dbReference type="InterPro" id="IPR011992">
    <property type="entry name" value="EF-hand-dom_pair"/>
</dbReference>
<feature type="region of interest" description="Disordered" evidence="1">
    <location>
        <begin position="116"/>
        <end position="135"/>
    </location>
</feature>
<dbReference type="OrthoDB" id="408387at2759"/>
<dbReference type="AlphaFoldDB" id="A0A0G4FGR5"/>
<dbReference type="EMBL" id="CDMY01000436">
    <property type="protein sequence ID" value="CEM12638.1"/>
    <property type="molecule type" value="Genomic_DNA"/>
</dbReference>
<evidence type="ECO:0000256" key="1">
    <source>
        <dbReference type="SAM" id="MobiDB-lite"/>
    </source>
</evidence>
<protein>
    <recommendedName>
        <fullName evidence="2">EF-hand domain-containing protein</fullName>
    </recommendedName>
</protein>
<name>A0A0G4FGR5_VITBC</name>
<dbReference type="VEuPathDB" id="CryptoDB:Vbra_15375"/>
<feature type="domain" description="EF-hand" evidence="2">
    <location>
        <begin position="51"/>
        <end position="86"/>
    </location>
</feature>
<sequence>MGNRLGKGKNFHSVRLSPDCMGKLQQLWKQLDARHRGKITFDDAVAFFKSWSRLNAHALFDEMDVNGDAQITHNEFTDFFRCVKDSGYDEAAIEEEIDNLLDGASWVGFKHQKYTRTDNKTPSAKPLRQKYGQTSAARVRRQSVDAIMQKSGDRLVAGSQEKVGLGVAGGSGIEEAAAEAEETEKNKSRRASVHF</sequence>
<evidence type="ECO:0000313" key="3">
    <source>
        <dbReference type="EMBL" id="CEM12638.1"/>
    </source>
</evidence>
<dbReference type="PROSITE" id="PS50222">
    <property type="entry name" value="EF_HAND_2"/>
    <property type="match status" value="1"/>
</dbReference>
<dbReference type="OMA" id="TMQSEGQ"/>